<dbReference type="FunFam" id="1.10.10.2830:FF:000001">
    <property type="entry name" value="Chromosome partitioning protein ParB"/>
    <property type="match status" value="1"/>
</dbReference>
<dbReference type="SUPFAM" id="SSF110849">
    <property type="entry name" value="ParB/Sulfiredoxin"/>
    <property type="match status" value="1"/>
</dbReference>
<evidence type="ECO:0000256" key="4">
    <source>
        <dbReference type="ARBA" id="ARBA00022618"/>
    </source>
</evidence>
<feature type="compositionally biased region" description="Low complexity" evidence="8">
    <location>
        <begin position="218"/>
        <end position="229"/>
    </location>
</feature>
<dbReference type="NCBIfam" id="TIGR04285">
    <property type="entry name" value="nucleoid_noc"/>
    <property type="match status" value="1"/>
</dbReference>
<name>A0A0R1XN66_9LACO</name>
<dbReference type="Pfam" id="PF02195">
    <property type="entry name" value="ParB_N"/>
    <property type="match status" value="1"/>
</dbReference>
<dbReference type="InterPro" id="IPR023705">
    <property type="entry name" value="Nucleoid_occlusion_protein"/>
</dbReference>
<evidence type="ECO:0000256" key="6">
    <source>
        <dbReference type="ARBA" id="ARBA00023210"/>
    </source>
</evidence>
<dbReference type="EMBL" id="AZGA01000084">
    <property type="protein sequence ID" value="KRM31061.1"/>
    <property type="molecule type" value="Genomic_DNA"/>
</dbReference>
<reference evidence="10 11" key="1">
    <citation type="journal article" date="2015" name="Genome Announc.">
        <title>Expanding the biotechnology potential of lactobacilli through comparative genomics of 213 strains and associated genera.</title>
        <authorList>
            <person name="Sun Z."/>
            <person name="Harris H.M."/>
            <person name="McCann A."/>
            <person name="Guo C."/>
            <person name="Argimon S."/>
            <person name="Zhang W."/>
            <person name="Yang X."/>
            <person name="Jeffery I.B."/>
            <person name="Cooney J.C."/>
            <person name="Kagawa T.F."/>
            <person name="Liu W."/>
            <person name="Song Y."/>
            <person name="Salvetti E."/>
            <person name="Wrobel A."/>
            <person name="Rasinkangas P."/>
            <person name="Parkhill J."/>
            <person name="Rea M.C."/>
            <person name="O'Sullivan O."/>
            <person name="Ritari J."/>
            <person name="Douillard F.P."/>
            <person name="Paul Ross R."/>
            <person name="Yang R."/>
            <person name="Briner A.E."/>
            <person name="Felis G.E."/>
            <person name="de Vos W.M."/>
            <person name="Barrangou R."/>
            <person name="Klaenhammer T.R."/>
            <person name="Caufield P.W."/>
            <person name="Cui Y."/>
            <person name="Zhang H."/>
            <person name="O'Toole P.W."/>
        </authorList>
    </citation>
    <scope>NUCLEOTIDE SEQUENCE [LARGE SCALE GENOMIC DNA]</scope>
    <source>
        <strain evidence="10 11">DSM 18527</strain>
    </source>
</reference>
<dbReference type="Gene3D" id="3.90.1530.30">
    <property type="match status" value="1"/>
</dbReference>
<dbReference type="GO" id="GO:0003677">
    <property type="term" value="F:DNA binding"/>
    <property type="evidence" value="ECO:0007669"/>
    <property type="project" value="UniProtKB-KW"/>
</dbReference>
<keyword evidence="11" id="KW-1185">Reference proteome</keyword>
<dbReference type="SMART" id="SM00470">
    <property type="entry name" value="ParB"/>
    <property type="match status" value="1"/>
</dbReference>
<evidence type="ECO:0000256" key="7">
    <source>
        <dbReference type="ARBA" id="ARBA00023306"/>
    </source>
</evidence>
<evidence type="ECO:0000256" key="1">
    <source>
        <dbReference type="ARBA" id="ARBA00004453"/>
    </source>
</evidence>
<evidence type="ECO:0000256" key="8">
    <source>
        <dbReference type="SAM" id="MobiDB-lite"/>
    </source>
</evidence>
<dbReference type="InterPro" id="IPR003115">
    <property type="entry name" value="ParB_N"/>
</dbReference>
<evidence type="ECO:0000313" key="11">
    <source>
        <dbReference type="Proteomes" id="UP000051236"/>
    </source>
</evidence>
<evidence type="ECO:0000256" key="3">
    <source>
        <dbReference type="ARBA" id="ARBA00022490"/>
    </source>
</evidence>
<dbReference type="PANTHER" id="PTHR33375:SF8">
    <property type="entry name" value="NUCLEOID OCCLUSION PROTEIN"/>
    <property type="match status" value="1"/>
</dbReference>
<evidence type="ECO:0000259" key="9">
    <source>
        <dbReference type="SMART" id="SM00470"/>
    </source>
</evidence>
<keyword evidence="6" id="KW-0717">Septation</keyword>
<comment type="similarity">
    <text evidence="2">Belongs to the ParB family.</text>
</comment>
<dbReference type="SUPFAM" id="SSF109709">
    <property type="entry name" value="KorB DNA-binding domain-like"/>
    <property type="match status" value="1"/>
</dbReference>
<feature type="region of interest" description="Disordered" evidence="8">
    <location>
        <begin position="1"/>
        <end position="21"/>
    </location>
</feature>
<dbReference type="GO" id="GO:0005694">
    <property type="term" value="C:chromosome"/>
    <property type="evidence" value="ECO:0007669"/>
    <property type="project" value="TreeGrafter"/>
</dbReference>
<keyword evidence="4" id="KW-0132">Cell division</keyword>
<dbReference type="InterPro" id="IPR004437">
    <property type="entry name" value="ParB/RepB/Spo0J"/>
</dbReference>
<organism evidence="10 11">
    <name type="scientific">Agrilactobacillus composti DSM 18527 = JCM 14202</name>
    <dbReference type="NCBI Taxonomy" id="1423734"/>
    <lineage>
        <taxon>Bacteria</taxon>
        <taxon>Bacillati</taxon>
        <taxon>Bacillota</taxon>
        <taxon>Bacilli</taxon>
        <taxon>Lactobacillales</taxon>
        <taxon>Lactobacillaceae</taxon>
        <taxon>Agrilactobacillus</taxon>
    </lineage>
</organism>
<dbReference type="GO" id="GO:0000917">
    <property type="term" value="P:division septum assembly"/>
    <property type="evidence" value="ECO:0007669"/>
    <property type="project" value="UniProtKB-KW"/>
</dbReference>
<dbReference type="Proteomes" id="UP000051236">
    <property type="component" value="Unassembled WGS sequence"/>
</dbReference>
<comment type="caution">
    <text evidence="10">The sequence shown here is derived from an EMBL/GenBank/DDBJ whole genome shotgun (WGS) entry which is preliminary data.</text>
</comment>
<evidence type="ECO:0000256" key="2">
    <source>
        <dbReference type="ARBA" id="ARBA00006295"/>
    </source>
</evidence>
<dbReference type="NCBIfam" id="TIGR00180">
    <property type="entry name" value="parB_part"/>
    <property type="match status" value="1"/>
</dbReference>
<evidence type="ECO:0000313" key="10">
    <source>
        <dbReference type="EMBL" id="KRM31061.1"/>
    </source>
</evidence>
<dbReference type="STRING" id="1423734.FC83_GL001063"/>
<keyword evidence="3" id="KW-0963">Cytoplasm</keyword>
<dbReference type="GO" id="GO:0007059">
    <property type="term" value="P:chromosome segregation"/>
    <property type="evidence" value="ECO:0007669"/>
    <property type="project" value="TreeGrafter"/>
</dbReference>
<dbReference type="InterPro" id="IPR050336">
    <property type="entry name" value="Chromosome_partition/occlusion"/>
</dbReference>
<dbReference type="eggNOG" id="COG1475">
    <property type="taxonomic scope" value="Bacteria"/>
</dbReference>
<dbReference type="GO" id="GO:0045881">
    <property type="term" value="P:positive regulation of sporulation resulting in formation of a cellular spore"/>
    <property type="evidence" value="ECO:0007669"/>
    <property type="project" value="TreeGrafter"/>
</dbReference>
<feature type="region of interest" description="Disordered" evidence="8">
    <location>
        <begin position="218"/>
        <end position="254"/>
    </location>
</feature>
<feature type="compositionally biased region" description="Basic and acidic residues" evidence="8">
    <location>
        <begin position="10"/>
        <end position="20"/>
    </location>
</feature>
<dbReference type="PANTHER" id="PTHR33375">
    <property type="entry name" value="CHROMOSOME-PARTITIONING PROTEIN PARB-RELATED"/>
    <property type="match status" value="1"/>
</dbReference>
<sequence length="302" mass="33558">MALSSFFNRRNKDQDNETKTRVTQIPVANIIPNRFQPRKVFKAESINELAQTIEEHGLLQPIVVREYESGHYEIIAGERRFRAVKKLAWTKVSAIIENLSDAETAAMALIENLQREQLSPVEEAQAYENMLTQQTLTQAQLAKAVGKSQSFIANKVRLLKLSDSVQEAIINGELSERHGRALLKLDAVDQQIILQKILTDHLTVKETEVAIAALHQPEAAAQTPTTTEASPDATPAQTAPQDKPKAKTAAKGPKIHVFAKDPKLAINTLRESLDMIQGTGVDIQVEETDAKDKYRLVVTIKK</sequence>
<evidence type="ECO:0000256" key="5">
    <source>
        <dbReference type="ARBA" id="ARBA00023125"/>
    </source>
</evidence>
<gene>
    <name evidence="10" type="ORF">FC83_GL001063</name>
</gene>
<dbReference type="GO" id="GO:0009295">
    <property type="term" value="C:nucleoid"/>
    <property type="evidence" value="ECO:0007669"/>
    <property type="project" value="UniProtKB-SubCell"/>
</dbReference>
<dbReference type="FunFam" id="3.90.1530.30:FF:000001">
    <property type="entry name" value="Chromosome partitioning protein ParB"/>
    <property type="match status" value="1"/>
</dbReference>
<dbReference type="Gene3D" id="1.10.10.2830">
    <property type="match status" value="1"/>
</dbReference>
<dbReference type="RefSeq" id="WP_057002892.1">
    <property type="nucleotide sequence ID" value="NZ_AZGA01000084.1"/>
</dbReference>
<keyword evidence="5" id="KW-0238">DNA-binding</keyword>
<proteinExistence type="inferred from homology"/>
<dbReference type="PATRIC" id="fig|1423734.3.peg.1076"/>
<keyword evidence="7" id="KW-0131">Cell cycle</keyword>
<protein>
    <submittedName>
        <fullName evidence="10">Nucleoid occlusion protein</fullName>
    </submittedName>
</protein>
<feature type="domain" description="ParB-like N-terminal" evidence="9">
    <location>
        <begin position="23"/>
        <end position="113"/>
    </location>
</feature>
<comment type="subcellular location">
    <subcellularLocation>
        <location evidence="1">Cytoplasm</location>
        <location evidence="1">Nucleoid</location>
    </subcellularLocation>
</comment>
<dbReference type="Pfam" id="PF17762">
    <property type="entry name" value="HTH_ParB"/>
    <property type="match status" value="1"/>
</dbReference>
<accession>A0A0R1XN66</accession>
<dbReference type="InterPro" id="IPR041468">
    <property type="entry name" value="HTH_ParB/Spo0J"/>
</dbReference>
<dbReference type="CDD" id="cd16393">
    <property type="entry name" value="SPO0J_N"/>
    <property type="match status" value="1"/>
</dbReference>
<dbReference type="AlphaFoldDB" id="A0A0R1XN66"/>
<dbReference type="InterPro" id="IPR036086">
    <property type="entry name" value="ParB/Sulfiredoxin_sf"/>
</dbReference>